<dbReference type="PANTHER" id="PTHR12726">
    <property type="entry name" value="CERAMIDE GLUCOSYLTRANSFERASE"/>
    <property type="match status" value="1"/>
</dbReference>
<evidence type="ECO:0000256" key="6">
    <source>
        <dbReference type="ARBA" id="ARBA00009326"/>
    </source>
</evidence>
<evidence type="ECO:0000256" key="4">
    <source>
        <dbReference type="ARBA" id="ARBA00004991"/>
    </source>
</evidence>
<dbReference type="Gene3D" id="3.40.532.10">
    <property type="entry name" value="Peptidase C12, ubiquitin carboxyl-terminal hydrolase"/>
    <property type="match status" value="1"/>
</dbReference>
<keyword evidence="14" id="KW-1133">Transmembrane helix</keyword>
<dbReference type="GO" id="GO:0006679">
    <property type="term" value="P:glucosylceramide biosynthetic process"/>
    <property type="evidence" value="ECO:0007669"/>
    <property type="project" value="TreeGrafter"/>
</dbReference>
<keyword evidence="13 16" id="KW-0788">Thiol protease</keyword>
<keyword evidence="9" id="KW-0808">Transferase</keyword>
<dbReference type="PRINTS" id="PR00707">
    <property type="entry name" value="UBCTHYDRLASE"/>
</dbReference>
<keyword evidence="10" id="KW-0812">Transmembrane</keyword>
<evidence type="ECO:0000259" key="18">
    <source>
        <dbReference type="PROSITE" id="PS52048"/>
    </source>
</evidence>
<dbReference type="Pfam" id="PF13506">
    <property type="entry name" value="Glyco_transf_21"/>
    <property type="match status" value="1"/>
</dbReference>
<feature type="site" description="Transition state stabilizer" evidence="16">
    <location>
        <position position="561"/>
    </location>
</feature>
<feature type="active site" description="Proton donor" evidence="16">
    <location>
        <position position="640"/>
    </location>
</feature>
<dbReference type="GO" id="GO:0016020">
    <property type="term" value="C:membrane"/>
    <property type="evidence" value="ECO:0007669"/>
    <property type="project" value="UniProtKB-SubCell"/>
</dbReference>
<evidence type="ECO:0000256" key="5">
    <source>
        <dbReference type="ARBA" id="ARBA00006739"/>
    </source>
</evidence>
<dbReference type="GO" id="GO:0008120">
    <property type="term" value="F:ceramide glucosyltransferase activity"/>
    <property type="evidence" value="ECO:0007669"/>
    <property type="project" value="TreeGrafter"/>
</dbReference>
<comment type="catalytic activity">
    <reaction evidence="1 16">
        <text>Thiol-dependent hydrolysis of ester, thioester, amide, peptide and isopeptide bonds formed by the C-terminal Gly of ubiquitin (a 76-residue protein attached to proteins as an intracellular targeting signal).</text>
        <dbReference type="EC" id="3.4.19.12"/>
    </reaction>
</comment>
<feature type="site" description="Important for enzyme activity" evidence="16">
    <location>
        <position position="661"/>
    </location>
</feature>
<sequence length="709" mass="78205">MGGNSLVHNPVGYFITWFADQKRYSIRPRSPLSSPPPPGDPLSVPGVSILRPLKGLDPNLYENLESTFLQEYPLERFEILFCVADANDQALGVVDELLAKYPHVNAKAIIGERVVGVNPKVNNLMEAYDRAEHDILWVLDSNIWSAPGTLARSVDALTQESTPRIGLVHHVPFVPPAAPLTTWGARVEAAFLNTTHAKMYVALNTLAVDSCVMGKSNMYRRSDVARVNGTLKHHPPITPAPRFESPSENKTGLAAFGKFLAEDNFLASALWHELDVRHSLSCDVALNTLPPNMPLSGYIARRVRWIRVRKAMVLAATLLEPLTESITAGAFTMWSLWQLNIPIPAPVFSCLHLLAWITVDFYVYAALAMHHVPADQFKSFCAAWLLRELLAFPIWLRAVLGSEVEWRGTKYQMRKNGEVDRVDPDLLEKPRWKRSHIAKMPASVPDSAAATAASSVTNGDIPTPHTVEEMKPDPKWIPLESNPEVFNAWAGKLGLSTKLFEFSDVYGLDPELLAMVPGPSKAIVLLFPITDVTEQKRKDDDERLAKEGQPDIDPTLIYIKQTISNACGTIGLLHAILNSDIVLTPGSPLAKFIDLCKGRTPDDCGKLLEETTLFAKAHIDAATSGQSTVPAPDHLDTDLHFTCFVIAPSPETKEKRLIELDGRRAGPIDHGPSEQDKLLEGVAKIVKERYISVSSSINFSMLSLGPHID</sequence>
<dbReference type="EC" id="3.4.19.12" evidence="16"/>
<evidence type="ECO:0000256" key="11">
    <source>
        <dbReference type="ARBA" id="ARBA00022786"/>
    </source>
</evidence>
<comment type="pathway">
    <text evidence="4">Sphingolipid metabolism.</text>
</comment>
<evidence type="ECO:0000256" key="12">
    <source>
        <dbReference type="ARBA" id="ARBA00022801"/>
    </source>
</evidence>
<dbReference type="GO" id="GO:0004843">
    <property type="term" value="F:cysteine-type deubiquitinase activity"/>
    <property type="evidence" value="ECO:0007669"/>
    <property type="project" value="UniProtKB-UniRule"/>
</dbReference>
<dbReference type="InterPro" id="IPR038765">
    <property type="entry name" value="Papain-like_cys_pep_sf"/>
</dbReference>
<dbReference type="AlphaFoldDB" id="A0A8H2WVJ8"/>
<dbReference type="EMBL" id="CAJMWQ010000963">
    <property type="protein sequence ID" value="CAE6408098.1"/>
    <property type="molecule type" value="Genomic_DNA"/>
</dbReference>
<accession>A0A8H2WVJ8</accession>
<dbReference type="Gene3D" id="3.90.550.10">
    <property type="entry name" value="Spore Coat Polysaccharide Biosynthesis Protein SpsA, Chain A"/>
    <property type="match status" value="1"/>
</dbReference>
<dbReference type="InterPro" id="IPR025993">
    <property type="entry name" value="Ceramide_glucosylTrfase"/>
</dbReference>
<dbReference type="InterPro" id="IPR001578">
    <property type="entry name" value="Peptidase_C12_UCH"/>
</dbReference>
<comment type="subcellular location">
    <subcellularLocation>
        <location evidence="2">Membrane</location>
        <topology evidence="2">Multi-pass membrane protein</topology>
    </subcellularLocation>
</comment>
<dbReference type="SUPFAM" id="SSF54001">
    <property type="entry name" value="Cysteine proteinases"/>
    <property type="match status" value="1"/>
</dbReference>
<evidence type="ECO:0000256" key="10">
    <source>
        <dbReference type="ARBA" id="ARBA00022692"/>
    </source>
</evidence>
<comment type="pathway">
    <text evidence="3">Lipid metabolism; sphingolipid metabolism.</text>
</comment>
<gene>
    <name evidence="19" type="ORF">RDB_LOCUS36009</name>
</gene>
<keyword evidence="12 16" id="KW-0378">Hydrolase</keyword>
<evidence type="ECO:0000256" key="2">
    <source>
        <dbReference type="ARBA" id="ARBA00004141"/>
    </source>
</evidence>
<dbReference type="InterPro" id="IPR029044">
    <property type="entry name" value="Nucleotide-diphossugar_trans"/>
</dbReference>
<keyword evidence="7 16" id="KW-0645">Protease</keyword>
<comment type="similarity">
    <text evidence="6 16">Belongs to the peptidase C12 family.</text>
</comment>
<feature type="active site" description="Nucleophile" evidence="16">
    <location>
        <position position="567"/>
    </location>
</feature>
<evidence type="ECO:0000256" key="15">
    <source>
        <dbReference type="ARBA" id="ARBA00023136"/>
    </source>
</evidence>
<dbReference type="Proteomes" id="UP000663826">
    <property type="component" value="Unassembled WGS sequence"/>
</dbReference>
<dbReference type="InterPro" id="IPR036959">
    <property type="entry name" value="Peptidase_C12_UCH_sf"/>
</dbReference>
<keyword evidence="15" id="KW-0472">Membrane</keyword>
<comment type="caution">
    <text evidence="19">The sequence shown here is derived from an EMBL/GenBank/DDBJ whole genome shotgun (WGS) entry which is preliminary data.</text>
</comment>
<evidence type="ECO:0000256" key="1">
    <source>
        <dbReference type="ARBA" id="ARBA00000707"/>
    </source>
</evidence>
<evidence type="ECO:0000256" key="8">
    <source>
        <dbReference type="ARBA" id="ARBA00022676"/>
    </source>
</evidence>
<dbReference type="SUPFAM" id="SSF53448">
    <property type="entry name" value="Nucleotide-diphospho-sugar transferases"/>
    <property type="match status" value="1"/>
</dbReference>
<evidence type="ECO:0000313" key="20">
    <source>
        <dbReference type="Proteomes" id="UP000663826"/>
    </source>
</evidence>
<comment type="similarity">
    <text evidence="5">Belongs to the glycosyltransferase 2 family.</text>
</comment>
<proteinExistence type="inferred from homology"/>
<keyword evidence="11 16" id="KW-0833">Ubl conjugation pathway</keyword>
<dbReference type="Pfam" id="PF01088">
    <property type="entry name" value="Peptidase_C12"/>
    <property type="match status" value="1"/>
</dbReference>
<dbReference type="FunFam" id="3.40.532.10:FF:000006">
    <property type="entry name" value="Ubiquitin carboxyl-terminal hydrolase"/>
    <property type="match status" value="1"/>
</dbReference>
<keyword evidence="8" id="KW-0328">Glycosyltransferase</keyword>
<dbReference type="PROSITE" id="PS52048">
    <property type="entry name" value="UCH_DOMAIN"/>
    <property type="match status" value="1"/>
</dbReference>
<evidence type="ECO:0000256" key="16">
    <source>
        <dbReference type="PROSITE-ProRule" id="PRU01393"/>
    </source>
</evidence>
<dbReference type="UniPathway" id="UPA00222"/>
<feature type="region of interest" description="Disordered" evidence="17">
    <location>
        <begin position="449"/>
        <end position="472"/>
    </location>
</feature>
<evidence type="ECO:0000313" key="19">
    <source>
        <dbReference type="EMBL" id="CAE6408098.1"/>
    </source>
</evidence>
<feature type="domain" description="UCH catalytic" evidence="18">
    <location>
        <begin position="475"/>
        <end position="706"/>
    </location>
</feature>
<dbReference type="CDD" id="cd02520">
    <property type="entry name" value="Glucosylceramide_synthase"/>
    <property type="match status" value="1"/>
</dbReference>
<evidence type="ECO:0000256" key="13">
    <source>
        <dbReference type="ARBA" id="ARBA00022807"/>
    </source>
</evidence>
<protein>
    <recommendedName>
        <fullName evidence="16">ubiquitinyl hydrolase 1</fullName>
        <ecNumber evidence="16">3.4.19.12</ecNumber>
    </recommendedName>
</protein>
<evidence type="ECO:0000256" key="9">
    <source>
        <dbReference type="ARBA" id="ARBA00022679"/>
    </source>
</evidence>
<reference evidence="19" key="1">
    <citation type="submission" date="2021-01" db="EMBL/GenBank/DDBJ databases">
        <authorList>
            <person name="Kaushik A."/>
        </authorList>
    </citation>
    <scope>NUCLEOTIDE SEQUENCE</scope>
    <source>
        <strain evidence="19">AG1-1B</strain>
    </source>
</reference>
<dbReference type="CDD" id="cd09616">
    <property type="entry name" value="Peptidase_C12_UCH_L1_L3"/>
    <property type="match status" value="1"/>
</dbReference>
<evidence type="ECO:0000256" key="17">
    <source>
        <dbReference type="SAM" id="MobiDB-lite"/>
    </source>
</evidence>
<organism evidence="19 20">
    <name type="scientific">Rhizoctonia solani</name>
    <dbReference type="NCBI Taxonomy" id="456999"/>
    <lineage>
        <taxon>Eukaryota</taxon>
        <taxon>Fungi</taxon>
        <taxon>Dikarya</taxon>
        <taxon>Basidiomycota</taxon>
        <taxon>Agaricomycotina</taxon>
        <taxon>Agaricomycetes</taxon>
        <taxon>Cantharellales</taxon>
        <taxon>Ceratobasidiaceae</taxon>
        <taxon>Rhizoctonia</taxon>
    </lineage>
</organism>
<name>A0A8H2WVJ8_9AGAM</name>
<evidence type="ECO:0000256" key="7">
    <source>
        <dbReference type="ARBA" id="ARBA00022670"/>
    </source>
</evidence>
<evidence type="ECO:0000256" key="14">
    <source>
        <dbReference type="ARBA" id="ARBA00022989"/>
    </source>
</evidence>
<dbReference type="GO" id="GO:0006511">
    <property type="term" value="P:ubiquitin-dependent protein catabolic process"/>
    <property type="evidence" value="ECO:0007669"/>
    <property type="project" value="UniProtKB-UniRule"/>
</dbReference>
<dbReference type="PANTHER" id="PTHR12726:SF0">
    <property type="entry name" value="CERAMIDE GLUCOSYLTRANSFERASE"/>
    <property type="match status" value="1"/>
</dbReference>
<evidence type="ECO:0000256" key="3">
    <source>
        <dbReference type="ARBA" id="ARBA00004760"/>
    </source>
</evidence>